<name>A0A8S1TEP0_9CILI</name>
<dbReference type="Proteomes" id="UP000689195">
    <property type="component" value="Unassembled WGS sequence"/>
</dbReference>
<reference evidence="1" key="1">
    <citation type="submission" date="2021-01" db="EMBL/GenBank/DDBJ databases">
        <authorList>
            <consortium name="Genoscope - CEA"/>
            <person name="William W."/>
        </authorList>
    </citation>
    <scope>NUCLEOTIDE SEQUENCE</scope>
</reference>
<keyword evidence="2" id="KW-1185">Reference proteome</keyword>
<evidence type="ECO:0000313" key="2">
    <source>
        <dbReference type="Proteomes" id="UP000689195"/>
    </source>
</evidence>
<evidence type="ECO:0000313" key="1">
    <source>
        <dbReference type="EMBL" id="CAD8150024.1"/>
    </source>
</evidence>
<proteinExistence type="predicted"/>
<gene>
    <name evidence="1" type="ORF">PPENT_87.1.T0200052</name>
</gene>
<dbReference type="AlphaFoldDB" id="A0A8S1TEP0"/>
<protein>
    <submittedName>
        <fullName evidence="1">Uncharacterized protein</fullName>
    </submittedName>
</protein>
<accession>A0A8S1TEP0</accession>
<dbReference type="EMBL" id="CAJJDO010000020">
    <property type="protein sequence ID" value="CAD8150024.1"/>
    <property type="molecule type" value="Genomic_DNA"/>
</dbReference>
<comment type="caution">
    <text evidence="1">The sequence shown here is derived from an EMBL/GenBank/DDBJ whole genome shotgun (WGS) entry which is preliminary data.</text>
</comment>
<organism evidence="1 2">
    <name type="scientific">Paramecium pentaurelia</name>
    <dbReference type="NCBI Taxonomy" id="43138"/>
    <lineage>
        <taxon>Eukaryota</taxon>
        <taxon>Sar</taxon>
        <taxon>Alveolata</taxon>
        <taxon>Ciliophora</taxon>
        <taxon>Intramacronucleata</taxon>
        <taxon>Oligohymenophorea</taxon>
        <taxon>Peniculida</taxon>
        <taxon>Parameciidae</taxon>
        <taxon>Paramecium</taxon>
    </lineage>
</organism>
<sequence>MCTFISECISTLDLVLIFKSYICYICNIIQFILCECSKLEINIIRQ</sequence>